<dbReference type="GeneID" id="37269422"/>
<dbReference type="PROSITE" id="PS50006">
    <property type="entry name" value="FHA_DOMAIN"/>
    <property type="match status" value="1"/>
</dbReference>
<feature type="region of interest" description="Disordered" evidence="1">
    <location>
        <begin position="1"/>
        <end position="66"/>
    </location>
</feature>
<dbReference type="InterPro" id="IPR000253">
    <property type="entry name" value="FHA_dom"/>
</dbReference>
<protein>
    <submittedName>
        <fullName evidence="3">SMAD/FHA domain-containing protein</fullName>
    </submittedName>
</protein>
<evidence type="ECO:0000256" key="1">
    <source>
        <dbReference type="SAM" id="MobiDB-lite"/>
    </source>
</evidence>
<dbReference type="InterPro" id="IPR008984">
    <property type="entry name" value="SMAD_FHA_dom_sf"/>
</dbReference>
<keyword evidence="4" id="KW-1185">Reference proteome</keyword>
<accession>A0A316ZFZ5</accession>
<dbReference type="PANTHER" id="PTHR23308">
    <property type="entry name" value="NUCLEAR INHIBITOR OF PROTEIN PHOSPHATASE-1"/>
    <property type="match status" value="1"/>
</dbReference>
<dbReference type="RefSeq" id="XP_025599554.1">
    <property type="nucleotide sequence ID" value="XM_025741878.1"/>
</dbReference>
<dbReference type="AlphaFoldDB" id="A0A316ZFZ5"/>
<reference evidence="3 4" key="1">
    <citation type="journal article" date="2018" name="Mol. Biol. Evol.">
        <title>Broad Genomic Sampling Reveals a Smut Pathogenic Ancestry of the Fungal Clade Ustilaginomycotina.</title>
        <authorList>
            <person name="Kijpornyongpan T."/>
            <person name="Mondo S.J."/>
            <person name="Barry K."/>
            <person name="Sandor L."/>
            <person name="Lee J."/>
            <person name="Lipzen A."/>
            <person name="Pangilinan J."/>
            <person name="LaButti K."/>
            <person name="Hainaut M."/>
            <person name="Henrissat B."/>
            <person name="Grigoriev I.V."/>
            <person name="Spatafora J.W."/>
            <person name="Aime M.C."/>
        </authorList>
    </citation>
    <scope>NUCLEOTIDE SEQUENCE [LARGE SCALE GENOMIC DNA]</scope>
    <source>
        <strain evidence="3 4">MCA 4186</strain>
    </source>
</reference>
<dbReference type="STRING" id="58919.A0A316ZFZ5"/>
<dbReference type="Gene3D" id="2.60.200.20">
    <property type="match status" value="1"/>
</dbReference>
<feature type="compositionally biased region" description="Low complexity" evidence="1">
    <location>
        <begin position="35"/>
        <end position="49"/>
    </location>
</feature>
<name>A0A316ZFZ5_9BASI</name>
<dbReference type="Proteomes" id="UP000245946">
    <property type="component" value="Unassembled WGS sequence"/>
</dbReference>
<dbReference type="SUPFAM" id="SSF49879">
    <property type="entry name" value="SMAD/FHA domain"/>
    <property type="match status" value="1"/>
</dbReference>
<dbReference type="Pfam" id="PF00498">
    <property type="entry name" value="FHA"/>
    <property type="match status" value="1"/>
</dbReference>
<dbReference type="SMART" id="SM00240">
    <property type="entry name" value="FHA"/>
    <property type="match status" value="1"/>
</dbReference>
<dbReference type="OrthoDB" id="444265at2759"/>
<dbReference type="InterPro" id="IPR050923">
    <property type="entry name" value="Cell_Proc_Reg/RNA_Proc"/>
</dbReference>
<evidence type="ECO:0000313" key="3">
    <source>
        <dbReference type="EMBL" id="PWN99275.1"/>
    </source>
</evidence>
<evidence type="ECO:0000313" key="4">
    <source>
        <dbReference type="Proteomes" id="UP000245946"/>
    </source>
</evidence>
<proteinExistence type="predicted"/>
<gene>
    <name evidence="3" type="ORF">FA09DRAFT_328698</name>
</gene>
<evidence type="ECO:0000259" key="2">
    <source>
        <dbReference type="PROSITE" id="PS50006"/>
    </source>
</evidence>
<organism evidence="3 4">
    <name type="scientific">Tilletiopsis washingtonensis</name>
    <dbReference type="NCBI Taxonomy" id="58919"/>
    <lineage>
        <taxon>Eukaryota</taxon>
        <taxon>Fungi</taxon>
        <taxon>Dikarya</taxon>
        <taxon>Basidiomycota</taxon>
        <taxon>Ustilaginomycotina</taxon>
        <taxon>Exobasidiomycetes</taxon>
        <taxon>Entylomatales</taxon>
        <taxon>Entylomatales incertae sedis</taxon>
        <taxon>Tilletiopsis</taxon>
    </lineage>
</organism>
<dbReference type="EMBL" id="KZ819288">
    <property type="protein sequence ID" value="PWN99275.1"/>
    <property type="molecule type" value="Genomic_DNA"/>
</dbReference>
<feature type="domain" description="FHA" evidence="2">
    <location>
        <begin position="126"/>
        <end position="189"/>
    </location>
</feature>
<sequence length="218" mass="24452">MPRPRSRSRSPPPRYTSSRRRSRSPDFTAERQRSRAAFDASTSRASSSRAPPPPGDDADAPPAEAARVEPDFAPSGLLAAASNSKNGTALKYHEPPEARAPKRKWRCYVYKGKEELDMLHLRASCLLFGRDVAVADVPITHPSCSKQHAVFQFRRISKVNEYGEEKHEIKPFLLDLDSANGTLLNGKEVEGRRYIELITGDTVRFGTSERDYVLLREE</sequence>